<organism evidence="1 2">
    <name type="scientific">Mycena venus</name>
    <dbReference type="NCBI Taxonomy" id="2733690"/>
    <lineage>
        <taxon>Eukaryota</taxon>
        <taxon>Fungi</taxon>
        <taxon>Dikarya</taxon>
        <taxon>Basidiomycota</taxon>
        <taxon>Agaricomycotina</taxon>
        <taxon>Agaricomycetes</taxon>
        <taxon>Agaricomycetidae</taxon>
        <taxon>Agaricales</taxon>
        <taxon>Marasmiineae</taxon>
        <taxon>Mycenaceae</taxon>
        <taxon>Mycena</taxon>
    </lineage>
</organism>
<gene>
    <name evidence="1" type="ORF">MVEN_01330200</name>
</gene>
<protein>
    <submittedName>
        <fullName evidence="1">Uncharacterized protein</fullName>
    </submittedName>
</protein>
<dbReference type="OrthoDB" id="2875289at2759"/>
<evidence type="ECO:0000313" key="1">
    <source>
        <dbReference type="EMBL" id="KAF7350264.1"/>
    </source>
</evidence>
<proteinExistence type="predicted"/>
<comment type="caution">
    <text evidence="1">The sequence shown here is derived from an EMBL/GenBank/DDBJ whole genome shotgun (WGS) entry which is preliminary data.</text>
</comment>
<accession>A0A8H6Y0P9</accession>
<name>A0A8H6Y0P9_9AGAR</name>
<sequence>MSHSAEKDRFIAIAIYRAPPQMSNQEFEATMKSFADTIVALPIVQNNLLKCDMMSSNNLFQSETSDQMIEIFNDTEMQQKLVEVAEKLTFQGGASSPLFSVDVLEKFKKNKLGVDRKNPLHTQSWAMPQFSKILSDIRYGSQMWLPSMASFWGNLQSTLPFLILLESENWDAMVEIAKDEGVQNIIAHGNEDFGFHAESSSFCVDIVTKFKKE</sequence>
<reference evidence="1" key="1">
    <citation type="submission" date="2020-05" db="EMBL/GenBank/DDBJ databases">
        <title>Mycena genomes resolve the evolution of fungal bioluminescence.</title>
        <authorList>
            <person name="Tsai I.J."/>
        </authorList>
    </citation>
    <scope>NUCLEOTIDE SEQUENCE</scope>
    <source>
        <strain evidence="1">CCC161011</strain>
    </source>
</reference>
<dbReference type="AlphaFoldDB" id="A0A8H6Y0P9"/>
<dbReference type="EMBL" id="JACAZI010000010">
    <property type="protein sequence ID" value="KAF7350264.1"/>
    <property type="molecule type" value="Genomic_DNA"/>
</dbReference>
<evidence type="ECO:0000313" key="2">
    <source>
        <dbReference type="Proteomes" id="UP000620124"/>
    </source>
</evidence>
<keyword evidence="2" id="KW-1185">Reference proteome</keyword>
<dbReference type="Proteomes" id="UP000620124">
    <property type="component" value="Unassembled WGS sequence"/>
</dbReference>